<evidence type="ECO:0000256" key="1">
    <source>
        <dbReference type="SAM" id="MobiDB-lite"/>
    </source>
</evidence>
<evidence type="ECO:0000256" key="2">
    <source>
        <dbReference type="SAM" id="SignalP"/>
    </source>
</evidence>
<feature type="region of interest" description="Disordered" evidence="1">
    <location>
        <begin position="149"/>
        <end position="173"/>
    </location>
</feature>
<name>A0A813EQF5_POLGL</name>
<evidence type="ECO:0000313" key="4">
    <source>
        <dbReference type="Proteomes" id="UP000654075"/>
    </source>
</evidence>
<dbReference type="Proteomes" id="UP000654075">
    <property type="component" value="Unassembled WGS sequence"/>
</dbReference>
<feature type="region of interest" description="Disordered" evidence="1">
    <location>
        <begin position="67"/>
        <end position="89"/>
    </location>
</feature>
<keyword evidence="2" id="KW-0732">Signal</keyword>
<proteinExistence type="predicted"/>
<protein>
    <submittedName>
        <fullName evidence="3">Uncharacterized protein</fullName>
    </submittedName>
</protein>
<feature type="compositionally biased region" description="Low complexity" evidence="1">
    <location>
        <begin position="79"/>
        <end position="89"/>
    </location>
</feature>
<sequence>MARLLLLLQALAIYGKEQLSEEGVCQRALADLAEWRAPEGKVVCNVTDPEALLAELAGGDLIEGNGTLAESLDTSHGGNNNNNNNDNNNNNNLDTVWSCACRLPLGHLALRVGPSGANTAEESQLSLSPVLLRWAREARALLRRRALGSLRPPLSDNDNNNNNNNNDNNDNNNNNGFLDLWRRLLPYSTLLEESCPVAALLLRRLGLPPEVEERPVLV</sequence>
<feature type="signal peptide" evidence="2">
    <location>
        <begin position="1"/>
        <end position="15"/>
    </location>
</feature>
<feature type="chain" id="PRO_5032382677" evidence="2">
    <location>
        <begin position="16"/>
        <end position="218"/>
    </location>
</feature>
<accession>A0A813EQF5</accession>
<keyword evidence="4" id="KW-1185">Reference proteome</keyword>
<evidence type="ECO:0000313" key="3">
    <source>
        <dbReference type="EMBL" id="CAE8603380.1"/>
    </source>
</evidence>
<gene>
    <name evidence="3" type="ORF">PGLA1383_LOCUS21592</name>
</gene>
<comment type="caution">
    <text evidence="3">The sequence shown here is derived from an EMBL/GenBank/DDBJ whole genome shotgun (WGS) entry which is preliminary data.</text>
</comment>
<dbReference type="EMBL" id="CAJNNV010015344">
    <property type="protein sequence ID" value="CAE8603380.1"/>
    <property type="molecule type" value="Genomic_DNA"/>
</dbReference>
<organism evidence="3 4">
    <name type="scientific">Polarella glacialis</name>
    <name type="common">Dinoflagellate</name>
    <dbReference type="NCBI Taxonomy" id="89957"/>
    <lineage>
        <taxon>Eukaryota</taxon>
        <taxon>Sar</taxon>
        <taxon>Alveolata</taxon>
        <taxon>Dinophyceae</taxon>
        <taxon>Suessiales</taxon>
        <taxon>Suessiaceae</taxon>
        <taxon>Polarella</taxon>
    </lineage>
</organism>
<reference evidence="3" key="1">
    <citation type="submission" date="2021-02" db="EMBL/GenBank/DDBJ databases">
        <authorList>
            <person name="Dougan E. K."/>
            <person name="Rhodes N."/>
            <person name="Thang M."/>
            <person name="Chan C."/>
        </authorList>
    </citation>
    <scope>NUCLEOTIDE SEQUENCE</scope>
</reference>
<dbReference type="AlphaFoldDB" id="A0A813EQF5"/>